<accession>A0A1V9FJE0</accession>
<evidence type="ECO:0000313" key="1">
    <source>
        <dbReference type="EMBL" id="OQP58401.1"/>
    </source>
</evidence>
<dbReference type="AlphaFoldDB" id="A0A1V9FJE0"/>
<dbReference type="OrthoDB" id="618894at2"/>
<name>A0A1V9FJE0_9BACT</name>
<comment type="caution">
    <text evidence="1">The sequence shown here is derived from an EMBL/GenBank/DDBJ whole genome shotgun (WGS) entry which is preliminary data.</text>
</comment>
<keyword evidence="2" id="KW-1185">Reference proteome</keyword>
<proteinExistence type="predicted"/>
<dbReference type="STRING" id="550983.A4R26_02790"/>
<dbReference type="Proteomes" id="UP000192276">
    <property type="component" value="Unassembled WGS sequence"/>
</dbReference>
<gene>
    <name evidence="1" type="ORF">A4R26_02790</name>
</gene>
<dbReference type="RefSeq" id="WP_081165561.1">
    <property type="nucleotide sequence ID" value="NZ_LWBP01000188.1"/>
</dbReference>
<protein>
    <submittedName>
        <fullName evidence="1">Uncharacterized protein</fullName>
    </submittedName>
</protein>
<organism evidence="1 2">
    <name type="scientific">Niastella populi</name>
    <dbReference type="NCBI Taxonomy" id="550983"/>
    <lineage>
        <taxon>Bacteria</taxon>
        <taxon>Pseudomonadati</taxon>
        <taxon>Bacteroidota</taxon>
        <taxon>Chitinophagia</taxon>
        <taxon>Chitinophagales</taxon>
        <taxon>Chitinophagaceae</taxon>
        <taxon>Niastella</taxon>
    </lineage>
</organism>
<sequence length="423" mass="46021">MSLRNYCIAAIAATTLHACQKHTQPAADDQTSNPGPRLPTENAIAANVTVTYTDESSFVNSLSSYGYKTPDQLNLNRVGTSSGYTGVYGFNIPAANQVKGFKWNSGDQQTNEWRPQGITGFTWGGRNFLLITWYGVGPGNIAGVNNQHKGVRVSLVDITSMSNITYRHILLVQEKANMSNSELYKASNSYVQLGSYAPVTIHAGGIACYAGKVYVADTNLGIRVFDLTKFVSAAGDATETRLGMETGGSLKAFNYSYILPQTGYYKITNAKPFSCIELGTGATAPDKMLWTGQYIEASSTTVPKVYGFHLNAAGQIVTSPQPEVITPIDNDNTNVNGIQGVYRAGNKTFMATTGNSSYEGSTARLTRYNDGAAAGVRYRWPHGAEDLYLETATSYLWNLTEYETEKYGVDNRCVFAVRLSDYD</sequence>
<evidence type="ECO:0000313" key="2">
    <source>
        <dbReference type="Proteomes" id="UP000192276"/>
    </source>
</evidence>
<dbReference type="EMBL" id="LWBP01000188">
    <property type="protein sequence ID" value="OQP58401.1"/>
    <property type="molecule type" value="Genomic_DNA"/>
</dbReference>
<reference evidence="2" key="1">
    <citation type="submission" date="2016-04" db="EMBL/GenBank/DDBJ databases">
        <authorList>
            <person name="Chen L."/>
            <person name="Zhuang W."/>
            <person name="Wang G."/>
        </authorList>
    </citation>
    <scope>NUCLEOTIDE SEQUENCE [LARGE SCALE GENOMIC DNA]</scope>
    <source>
        <strain evidence="2">208</strain>
    </source>
</reference>